<dbReference type="InterPro" id="IPR003819">
    <property type="entry name" value="TauD/TfdA-like"/>
</dbReference>
<keyword evidence="5" id="KW-0408">Iron</keyword>
<keyword evidence="8" id="KW-1185">Reference proteome</keyword>
<evidence type="ECO:0000256" key="4">
    <source>
        <dbReference type="ARBA" id="ARBA00023002"/>
    </source>
</evidence>
<keyword evidence="2" id="KW-0479">Metal-binding</keyword>
<keyword evidence="4" id="KW-0560">Oxidoreductase</keyword>
<sequence>MQLCSRLRSRAPVLRCVRALSTLPEVPTESCSHLLAGRRPLDHRPGMMPGLGAIIEGVDLSAPFTDLEVEALLQASDEAGGILVFPNQKPTFTIDEHLAFGRRLGVLEPHAVALGLPGYPEVLEIVREPGAGVVFGEDWHSDNSFMKRTCSYSILRATACMPRRGANDTMFASTEAAYAALSPLMQERLQGLYAYHSAGKAYDGGSQTNSRAAMEATKSMQLNDKAPILKEDVLQPVVVAHPRTGRPSLFVSPTFTRHIHGMHPEESAALLEFLYKWIARPEFCTRVSWEPHQVTMWDNRCLSHKGLADDVSERRVVHRVSIRGTSPAPFQAQH</sequence>
<evidence type="ECO:0000256" key="3">
    <source>
        <dbReference type="ARBA" id="ARBA00022964"/>
    </source>
</evidence>
<comment type="caution">
    <text evidence="7">The sequence shown here is derived from an EMBL/GenBank/DDBJ whole genome shotgun (WGS) entry which is preliminary data.</text>
</comment>
<dbReference type="PANTHER" id="PTHR30468:SF1">
    <property type="entry name" value="ALPHA-KETOGLUTARATE-DEPENDENT SULFONATE DIOXYGENASE"/>
    <property type="match status" value="1"/>
</dbReference>
<dbReference type="Gene3D" id="3.60.130.10">
    <property type="entry name" value="Clavaminate synthase-like"/>
    <property type="match status" value="1"/>
</dbReference>
<evidence type="ECO:0000313" key="8">
    <source>
        <dbReference type="Proteomes" id="UP001515480"/>
    </source>
</evidence>
<gene>
    <name evidence="7" type="ORF">AB1Y20_000568</name>
</gene>
<accession>A0AB34K5R7</accession>
<comment type="similarity">
    <text evidence="1">Belongs to the TfdA dioxygenase family.</text>
</comment>
<protein>
    <recommendedName>
        <fullName evidence="6">TauD/TfdA-like domain-containing protein</fullName>
    </recommendedName>
</protein>
<dbReference type="GO" id="GO:0005737">
    <property type="term" value="C:cytoplasm"/>
    <property type="evidence" value="ECO:0007669"/>
    <property type="project" value="TreeGrafter"/>
</dbReference>
<dbReference type="GO" id="GO:0016706">
    <property type="term" value="F:2-oxoglutarate-dependent dioxygenase activity"/>
    <property type="evidence" value="ECO:0007669"/>
    <property type="project" value="TreeGrafter"/>
</dbReference>
<proteinExistence type="inferred from homology"/>
<evidence type="ECO:0000256" key="1">
    <source>
        <dbReference type="ARBA" id="ARBA00005896"/>
    </source>
</evidence>
<dbReference type="GO" id="GO:0046872">
    <property type="term" value="F:metal ion binding"/>
    <property type="evidence" value="ECO:0007669"/>
    <property type="project" value="UniProtKB-KW"/>
</dbReference>
<reference evidence="7 8" key="1">
    <citation type="journal article" date="2024" name="Science">
        <title>Giant polyketide synthase enzymes in the biosynthesis of giant marine polyether toxins.</title>
        <authorList>
            <person name="Fallon T.R."/>
            <person name="Shende V.V."/>
            <person name="Wierzbicki I.H."/>
            <person name="Pendleton A.L."/>
            <person name="Watervoot N.F."/>
            <person name="Auber R.P."/>
            <person name="Gonzalez D.J."/>
            <person name="Wisecaver J.H."/>
            <person name="Moore B.S."/>
        </authorList>
    </citation>
    <scope>NUCLEOTIDE SEQUENCE [LARGE SCALE GENOMIC DNA]</scope>
    <source>
        <strain evidence="7 8">12B1</strain>
    </source>
</reference>
<name>A0AB34K5R7_PRYPA</name>
<dbReference type="InterPro" id="IPR051323">
    <property type="entry name" value="AtsK-like"/>
</dbReference>
<feature type="domain" description="TauD/TfdA-like" evidence="6">
    <location>
        <begin position="49"/>
        <end position="320"/>
    </location>
</feature>
<organism evidence="7 8">
    <name type="scientific">Prymnesium parvum</name>
    <name type="common">Toxic golden alga</name>
    <dbReference type="NCBI Taxonomy" id="97485"/>
    <lineage>
        <taxon>Eukaryota</taxon>
        <taxon>Haptista</taxon>
        <taxon>Haptophyta</taxon>
        <taxon>Prymnesiophyceae</taxon>
        <taxon>Prymnesiales</taxon>
        <taxon>Prymnesiaceae</taxon>
        <taxon>Prymnesium</taxon>
    </lineage>
</organism>
<dbReference type="SUPFAM" id="SSF51197">
    <property type="entry name" value="Clavaminate synthase-like"/>
    <property type="match status" value="1"/>
</dbReference>
<keyword evidence="3" id="KW-0223">Dioxygenase</keyword>
<evidence type="ECO:0000256" key="5">
    <source>
        <dbReference type="ARBA" id="ARBA00023004"/>
    </source>
</evidence>
<dbReference type="InterPro" id="IPR042098">
    <property type="entry name" value="TauD-like_sf"/>
</dbReference>
<dbReference type="Proteomes" id="UP001515480">
    <property type="component" value="Unassembled WGS sequence"/>
</dbReference>
<dbReference type="EMBL" id="JBGBPQ010000001">
    <property type="protein sequence ID" value="KAL1529626.1"/>
    <property type="molecule type" value="Genomic_DNA"/>
</dbReference>
<evidence type="ECO:0000313" key="7">
    <source>
        <dbReference type="EMBL" id="KAL1529626.1"/>
    </source>
</evidence>
<evidence type="ECO:0000259" key="6">
    <source>
        <dbReference type="Pfam" id="PF02668"/>
    </source>
</evidence>
<evidence type="ECO:0000256" key="2">
    <source>
        <dbReference type="ARBA" id="ARBA00022723"/>
    </source>
</evidence>
<dbReference type="AlphaFoldDB" id="A0AB34K5R7"/>
<dbReference type="Pfam" id="PF02668">
    <property type="entry name" value="TauD"/>
    <property type="match status" value="1"/>
</dbReference>
<dbReference type="PANTHER" id="PTHR30468">
    <property type="entry name" value="ALPHA-KETOGLUTARATE-DEPENDENT SULFONATE DIOXYGENASE"/>
    <property type="match status" value="1"/>
</dbReference>